<keyword evidence="2" id="KW-0521">NADP</keyword>
<protein>
    <recommendedName>
        <fullName evidence="3">NmrA-like domain-containing protein</fullName>
    </recommendedName>
</protein>
<evidence type="ECO:0000259" key="3">
    <source>
        <dbReference type="Pfam" id="PF05368"/>
    </source>
</evidence>
<comment type="similarity">
    <text evidence="1">Belongs to the NmrA-type oxidoreductase family.</text>
</comment>
<accession>A0AAD9SBZ6</accession>
<organism evidence="4 5">
    <name type="scientific">Phomopsis amygdali</name>
    <name type="common">Fusicoccum amygdali</name>
    <dbReference type="NCBI Taxonomy" id="1214568"/>
    <lineage>
        <taxon>Eukaryota</taxon>
        <taxon>Fungi</taxon>
        <taxon>Dikarya</taxon>
        <taxon>Ascomycota</taxon>
        <taxon>Pezizomycotina</taxon>
        <taxon>Sordariomycetes</taxon>
        <taxon>Sordariomycetidae</taxon>
        <taxon>Diaporthales</taxon>
        <taxon>Diaporthaceae</taxon>
        <taxon>Diaporthe</taxon>
    </lineage>
</organism>
<gene>
    <name evidence="4" type="ORF">N8I77_009761</name>
</gene>
<feature type="domain" description="NmrA-like" evidence="3">
    <location>
        <begin position="2"/>
        <end position="250"/>
    </location>
</feature>
<dbReference type="InterPro" id="IPR036291">
    <property type="entry name" value="NAD(P)-bd_dom_sf"/>
</dbReference>
<keyword evidence="5" id="KW-1185">Reference proteome</keyword>
<dbReference type="Gene3D" id="3.40.50.720">
    <property type="entry name" value="NAD(P)-binding Rossmann-like Domain"/>
    <property type="match status" value="1"/>
</dbReference>
<dbReference type="InterPro" id="IPR008030">
    <property type="entry name" value="NmrA-like"/>
</dbReference>
<proteinExistence type="inferred from homology"/>
<comment type="caution">
    <text evidence="4">The sequence shown here is derived from an EMBL/GenBank/DDBJ whole genome shotgun (WGS) entry which is preliminary data.</text>
</comment>
<dbReference type="GO" id="GO:0005634">
    <property type="term" value="C:nucleus"/>
    <property type="evidence" value="ECO:0007669"/>
    <property type="project" value="TreeGrafter"/>
</dbReference>
<dbReference type="Gene3D" id="3.90.25.10">
    <property type="entry name" value="UDP-galactose 4-epimerase, domain 1"/>
    <property type="match status" value="1"/>
</dbReference>
<name>A0AAD9SBZ6_PHOAM</name>
<dbReference type="Proteomes" id="UP001265746">
    <property type="component" value="Unassembled WGS sequence"/>
</dbReference>
<reference evidence="4" key="1">
    <citation type="submission" date="2023-06" db="EMBL/GenBank/DDBJ databases">
        <authorList>
            <person name="Noh H."/>
        </authorList>
    </citation>
    <scope>NUCLEOTIDE SEQUENCE</scope>
    <source>
        <strain evidence="4">DUCC20226</strain>
    </source>
</reference>
<evidence type="ECO:0000256" key="1">
    <source>
        <dbReference type="ARBA" id="ARBA00006328"/>
    </source>
</evidence>
<evidence type="ECO:0000313" key="4">
    <source>
        <dbReference type="EMBL" id="KAK2603295.1"/>
    </source>
</evidence>
<dbReference type="Pfam" id="PF05368">
    <property type="entry name" value="NmrA"/>
    <property type="match status" value="1"/>
</dbReference>
<dbReference type="EMBL" id="JAUJFL010000005">
    <property type="protein sequence ID" value="KAK2603295.1"/>
    <property type="molecule type" value="Genomic_DNA"/>
</dbReference>
<evidence type="ECO:0000256" key="2">
    <source>
        <dbReference type="ARBA" id="ARBA00022857"/>
    </source>
</evidence>
<dbReference type="PANTHER" id="PTHR42748:SF28">
    <property type="entry name" value="NMRA-LIKE DOMAIN-CONTAINING PROTEIN"/>
    <property type="match status" value="1"/>
</dbReference>
<dbReference type="PANTHER" id="PTHR42748">
    <property type="entry name" value="NITROGEN METABOLITE REPRESSION PROTEIN NMRA FAMILY MEMBER"/>
    <property type="match status" value="1"/>
</dbReference>
<dbReference type="InterPro" id="IPR051164">
    <property type="entry name" value="NmrA-like_oxidored"/>
</dbReference>
<sequence>MSRLIVVVGATGGQGGSVVNAMLADPNYRIRGITRNLESEKAMELTAKGVEMVKADVGDEASLDAAFHGANAIFAITDYYETFFKHGKDAAMEAEFQAGCNLARAAARVTTLQRYLWSTLPFTSRLTGGEVIVPHFEGKARVDEYIRKSLPSLLEKATFCIFGIFADNLLMYPIFKPVWLESAGKWVQIWPTLPDAPVHSLADHKVNTGIFVRAIVTADHLRGGSYVTCFVESLTLESALGIWGKATGKAPTHGSTAILSISYDQYVNVWGEMGEEQASQWRYFEFMNSAGVTALPDTVPGLSILSDDERKALENTEQSWFRLRDQL</sequence>
<dbReference type="AlphaFoldDB" id="A0AAD9SBZ6"/>
<dbReference type="SUPFAM" id="SSF51735">
    <property type="entry name" value="NAD(P)-binding Rossmann-fold domains"/>
    <property type="match status" value="1"/>
</dbReference>
<evidence type="ECO:0000313" key="5">
    <source>
        <dbReference type="Proteomes" id="UP001265746"/>
    </source>
</evidence>